<sequence length="54" mass="6054">VTSLLVTLCIVNGEKHFGICSRNYAVRNIELYHISSTLTSVWVIQLVLVPNIIL</sequence>
<evidence type="ECO:0000313" key="1">
    <source>
        <dbReference type="EMBL" id="BAM20169.1"/>
    </source>
</evidence>
<organism evidence="1">
    <name type="scientific">Papilio xuthus</name>
    <name type="common">Asian swallowtail butterfly</name>
    <dbReference type="NCBI Taxonomy" id="66420"/>
    <lineage>
        <taxon>Eukaryota</taxon>
        <taxon>Metazoa</taxon>
        <taxon>Ecdysozoa</taxon>
        <taxon>Arthropoda</taxon>
        <taxon>Hexapoda</taxon>
        <taxon>Insecta</taxon>
        <taxon>Pterygota</taxon>
        <taxon>Neoptera</taxon>
        <taxon>Endopterygota</taxon>
        <taxon>Lepidoptera</taxon>
        <taxon>Glossata</taxon>
        <taxon>Ditrysia</taxon>
        <taxon>Papilionoidea</taxon>
        <taxon>Papilionidae</taxon>
        <taxon>Papilioninae</taxon>
        <taxon>Papilio</taxon>
    </lineage>
</organism>
<protein>
    <submittedName>
        <fullName evidence="1">Uncharacterized protein</fullName>
    </submittedName>
</protein>
<accession>I4DQH9</accession>
<feature type="non-terminal residue" evidence="1">
    <location>
        <position position="1"/>
    </location>
</feature>
<dbReference type="AlphaFoldDB" id="I4DQH9"/>
<name>I4DQH9_PAPXU</name>
<proteinExistence type="evidence at transcript level"/>
<dbReference type="EMBL" id="AK404157">
    <property type="protein sequence ID" value="BAM20169.1"/>
    <property type="molecule type" value="mRNA"/>
</dbReference>
<reference evidence="1" key="1">
    <citation type="journal article" date="2012" name="BMC Biol.">
        <title>Comprehensive microarray-based analysis for stage-specific larval camouflage pattern-associated genes in the swallowtail butterfly, Papilio xuthus.</title>
        <authorList>
            <person name="Futahashi R."/>
            <person name="Shirataki H."/>
            <person name="Narita T."/>
            <person name="Mita K."/>
            <person name="Fujiwara H."/>
        </authorList>
    </citation>
    <scope>NUCLEOTIDE SEQUENCE</scope>
    <source>
        <tissue evidence="1">Epidermis</tissue>
    </source>
</reference>